<dbReference type="Pfam" id="PF00106">
    <property type="entry name" value="adh_short"/>
    <property type="match status" value="1"/>
</dbReference>
<gene>
    <name evidence="4" type="ORF">GB996_01220</name>
</gene>
<dbReference type="InterPro" id="IPR002347">
    <property type="entry name" value="SDR_fam"/>
</dbReference>
<keyword evidence="5" id="KW-1185">Reference proteome</keyword>
<dbReference type="PRINTS" id="PR00080">
    <property type="entry name" value="SDRFAMILY"/>
</dbReference>
<dbReference type="OrthoDB" id="7301144at2"/>
<dbReference type="SUPFAM" id="SSF51735">
    <property type="entry name" value="NAD(P)-binding Rossmann-fold domains"/>
    <property type="match status" value="1"/>
</dbReference>
<dbReference type="Gene3D" id="3.40.50.720">
    <property type="entry name" value="NAD(P)-binding Rossmann-like Domain"/>
    <property type="match status" value="1"/>
</dbReference>
<dbReference type="CDD" id="cd05233">
    <property type="entry name" value="SDR_c"/>
    <property type="match status" value="1"/>
</dbReference>
<keyword evidence="2" id="KW-0560">Oxidoreductase</keyword>
<protein>
    <submittedName>
        <fullName evidence="4">SDR family oxidoreductase</fullName>
    </submittedName>
</protein>
<dbReference type="GO" id="GO:0016020">
    <property type="term" value="C:membrane"/>
    <property type="evidence" value="ECO:0007669"/>
    <property type="project" value="TreeGrafter"/>
</dbReference>
<evidence type="ECO:0000256" key="3">
    <source>
        <dbReference type="RuleBase" id="RU000363"/>
    </source>
</evidence>
<dbReference type="PANTHER" id="PTHR44196">
    <property type="entry name" value="DEHYDROGENASE/REDUCTASE SDR FAMILY MEMBER 7B"/>
    <property type="match status" value="1"/>
</dbReference>
<comment type="caution">
    <text evidence="4">The sequence shown here is derived from an EMBL/GenBank/DDBJ whole genome shotgun (WGS) entry which is preliminary data.</text>
</comment>
<evidence type="ECO:0000256" key="2">
    <source>
        <dbReference type="ARBA" id="ARBA00023002"/>
    </source>
</evidence>
<dbReference type="InterPro" id="IPR036291">
    <property type="entry name" value="NAD(P)-bd_dom_sf"/>
</dbReference>
<evidence type="ECO:0000256" key="1">
    <source>
        <dbReference type="ARBA" id="ARBA00006484"/>
    </source>
</evidence>
<dbReference type="EMBL" id="WFKQ01000001">
    <property type="protein sequence ID" value="MUG31413.1"/>
    <property type="molecule type" value="Genomic_DNA"/>
</dbReference>
<evidence type="ECO:0000313" key="4">
    <source>
        <dbReference type="EMBL" id="MUG31413.1"/>
    </source>
</evidence>
<dbReference type="RefSeq" id="WP_155586616.1">
    <property type="nucleotide sequence ID" value="NZ_WFKQ01000001.1"/>
</dbReference>
<evidence type="ECO:0000313" key="5">
    <source>
        <dbReference type="Proteomes" id="UP000442109"/>
    </source>
</evidence>
<sequence>MSTVDKTQVTSINTQSISYTVLIGATGGIGQEIAKQLCAHNRPLVLVGRNTQTLAKLHSELTQAYPNAIIEAKACDLSVPASQDELVMALGDLSRVTSHNSVPNQIDTVILNAGINDFALLTDQSDALLEQMMLVNVSYPLQLIKRLLPILIAQDKPSQVISIGSTFGSIGYPGFSAYSASKFALRGATQALGREYSDTQVRFRYFAPRGTKTTMNSDAVVQMNEELKVNMDAPEHVAHALVKFMEGKNTSQHLGFPERFFAWLNRIFPSVVGNAINKDVPTIKRYAQRRA</sequence>
<dbReference type="NCBIfam" id="NF006565">
    <property type="entry name" value="PRK09072.1"/>
    <property type="match status" value="1"/>
</dbReference>
<accession>A0A844LXW4</accession>
<name>A0A844LXW4_9GAMM</name>
<dbReference type="PRINTS" id="PR00081">
    <property type="entry name" value="GDHRDH"/>
</dbReference>
<organism evidence="4 5">
    <name type="scientific">Psychrobacter sanguinis</name>
    <dbReference type="NCBI Taxonomy" id="861445"/>
    <lineage>
        <taxon>Bacteria</taxon>
        <taxon>Pseudomonadati</taxon>
        <taxon>Pseudomonadota</taxon>
        <taxon>Gammaproteobacteria</taxon>
        <taxon>Moraxellales</taxon>
        <taxon>Moraxellaceae</taxon>
        <taxon>Psychrobacter</taxon>
    </lineage>
</organism>
<dbReference type="PANTHER" id="PTHR44196:SF1">
    <property type="entry name" value="DEHYDROGENASE_REDUCTASE SDR FAMILY MEMBER 7B"/>
    <property type="match status" value="1"/>
</dbReference>
<dbReference type="GO" id="GO:0016491">
    <property type="term" value="F:oxidoreductase activity"/>
    <property type="evidence" value="ECO:0007669"/>
    <property type="project" value="UniProtKB-KW"/>
</dbReference>
<dbReference type="AlphaFoldDB" id="A0A844LXW4"/>
<proteinExistence type="inferred from homology"/>
<reference evidence="4 5" key="1">
    <citation type="journal article" date="2019" name="PLoS ONE">
        <title>Pup mortality in New Zealand sea lions (Phocarctos hookeri) at Enderby Island, Auckland Islands, 2013-18.</title>
        <authorList>
            <person name="Michael S.A."/>
            <person name="Hayman D.T.S."/>
            <person name="Gray R."/>
            <person name="Zhang J."/>
            <person name="Rogers L."/>
            <person name="Roe W.D."/>
        </authorList>
    </citation>
    <scope>NUCLEOTIDE SEQUENCE [LARGE SCALE GENOMIC DNA]</scope>
    <source>
        <strain evidence="4 5">SM868</strain>
    </source>
</reference>
<dbReference type="Proteomes" id="UP000442109">
    <property type="component" value="Unassembled WGS sequence"/>
</dbReference>
<comment type="similarity">
    <text evidence="1 3">Belongs to the short-chain dehydrogenases/reductases (SDR) family.</text>
</comment>